<dbReference type="InterPro" id="IPR036908">
    <property type="entry name" value="RlpA-like_sf"/>
</dbReference>
<evidence type="ECO:0000313" key="9">
    <source>
        <dbReference type="EMBL" id="VFK30855.1"/>
    </source>
</evidence>
<evidence type="ECO:0000256" key="2">
    <source>
        <dbReference type="ARBA" id="ARBA00023239"/>
    </source>
</evidence>
<dbReference type="InterPro" id="IPR009009">
    <property type="entry name" value="RlpA-like_DPBB"/>
</dbReference>
<dbReference type="EC" id="4.2.2.-" evidence="4"/>
<protein>
    <recommendedName>
        <fullName evidence="4">Endolytic peptidoglycan transglycosylase RlpA</fullName>
        <ecNumber evidence="4">4.2.2.-</ecNumber>
    </recommendedName>
</protein>
<feature type="region of interest" description="Disordered" evidence="6">
    <location>
        <begin position="258"/>
        <end position="313"/>
    </location>
</feature>
<comment type="function">
    <text evidence="4">Lytic transglycosylase with a strong preference for naked glycan strands that lack stem peptides.</text>
</comment>
<dbReference type="Gene3D" id="2.40.40.10">
    <property type="entry name" value="RlpA-like domain"/>
    <property type="match status" value="1"/>
</dbReference>
<dbReference type="GO" id="GO:0071555">
    <property type="term" value="P:cell wall organization"/>
    <property type="evidence" value="ECO:0007669"/>
    <property type="project" value="UniProtKB-KW"/>
</dbReference>
<dbReference type="EMBL" id="CAADFP010000121">
    <property type="protein sequence ID" value="VFK30855.1"/>
    <property type="molecule type" value="Genomic_DNA"/>
</dbReference>
<dbReference type="GO" id="GO:0009279">
    <property type="term" value="C:cell outer membrane"/>
    <property type="evidence" value="ECO:0007669"/>
    <property type="project" value="TreeGrafter"/>
</dbReference>
<evidence type="ECO:0000256" key="6">
    <source>
        <dbReference type="SAM" id="MobiDB-lite"/>
    </source>
</evidence>
<dbReference type="InterPro" id="IPR007730">
    <property type="entry name" value="SPOR-like_dom"/>
</dbReference>
<dbReference type="PROSITE" id="PS51724">
    <property type="entry name" value="SPOR"/>
    <property type="match status" value="1"/>
</dbReference>
<name>A0A450XNG0_9GAMM</name>
<dbReference type="InterPro" id="IPR012997">
    <property type="entry name" value="RplA"/>
</dbReference>
<keyword evidence="9" id="KW-0449">Lipoprotein</keyword>
<dbReference type="Gene3D" id="3.30.70.1070">
    <property type="entry name" value="Sporulation related repeat"/>
    <property type="match status" value="1"/>
</dbReference>
<dbReference type="GO" id="GO:0000270">
    <property type="term" value="P:peptidoglycan metabolic process"/>
    <property type="evidence" value="ECO:0007669"/>
    <property type="project" value="UniProtKB-UniRule"/>
</dbReference>
<keyword evidence="2 4" id="KW-0456">Lyase</keyword>
<evidence type="ECO:0000313" key="8">
    <source>
        <dbReference type="EMBL" id="VFK15046.1"/>
    </source>
</evidence>
<proteinExistence type="inferred from homology"/>
<evidence type="ECO:0000256" key="3">
    <source>
        <dbReference type="ARBA" id="ARBA00023316"/>
    </source>
</evidence>
<evidence type="ECO:0000256" key="1">
    <source>
        <dbReference type="ARBA" id="ARBA00022729"/>
    </source>
</evidence>
<dbReference type="EMBL" id="CAADFM010000119">
    <property type="protein sequence ID" value="VFK15046.1"/>
    <property type="molecule type" value="Genomic_DNA"/>
</dbReference>
<evidence type="ECO:0000256" key="5">
    <source>
        <dbReference type="RuleBase" id="RU003495"/>
    </source>
</evidence>
<dbReference type="PANTHER" id="PTHR34183">
    <property type="entry name" value="ENDOLYTIC PEPTIDOGLYCAN TRANSGLYCOSYLASE RLPA"/>
    <property type="match status" value="1"/>
</dbReference>
<dbReference type="Pfam" id="PF03330">
    <property type="entry name" value="DPBB_1"/>
    <property type="match status" value="1"/>
</dbReference>
<dbReference type="SUPFAM" id="SSF110997">
    <property type="entry name" value="Sporulation related repeat"/>
    <property type="match status" value="1"/>
</dbReference>
<evidence type="ECO:0000256" key="4">
    <source>
        <dbReference type="HAMAP-Rule" id="MF_02071"/>
    </source>
</evidence>
<gene>
    <name evidence="4" type="primary">rlpA</name>
    <name evidence="8" type="ORF">BECKLPF1236A_GA0070988_101198</name>
    <name evidence="9" type="ORF">BECKLPF1236C_GA0070990_101217</name>
</gene>
<evidence type="ECO:0000259" key="7">
    <source>
        <dbReference type="PROSITE" id="PS51724"/>
    </source>
</evidence>
<accession>A0A450XNG0</accession>
<dbReference type="SUPFAM" id="SSF50685">
    <property type="entry name" value="Barwin-like endoglucanases"/>
    <property type="match status" value="1"/>
</dbReference>
<dbReference type="PANTHER" id="PTHR34183:SF1">
    <property type="entry name" value="ENDOLYTIC PEPTIDOGLYCAN TRANSGLYCOSYLASE RLPA"/>
    <property type="match status" value="1"/>
</dbReference>
<dbReference type="NCBIfam" id="TIGR00413">
    <property type="entry name" value="rlpA"/>
    <property type="match status" value="1"/>
</dbReference>
<reference evidence="9" key="1">
    <citation type="submission" date="2019-02" db="EMBL/GenBank/DDBJ databases">
        <authorList>
            <person name="Gruber-Vodicka R. H."/>
            <person name="Seah K. B. B."/>
        </authorList>
    </citation>
    <scope>NUCLEOTIDE SEQUENCE</scope>
    <source>
        <strain evidence="8">BECK_S312</strain>
        <strain evidence="9">BECK_S426</strain>
    </source>
</reference>
<keyword evidence="3 4" id="KW-0961">Cell wall biogenesis/degradation</keyword>
<dbReference type="GO" id="GO:0042834">
    <property type="term" value="F:peptidoglycan binding"/>
    <property type="evidence" value="ECO:0007669"/>
    <property type="project" value="InterPro"/>
</dbReference>
<keyword evidence="1" id="KW-0732">Signal</keyword>
<dbReference type="InterPro" id="IPR036680">
    <property type="entry name" value="SPOR-like_sf"/>
</dbReference>
<feature type="compositionally biased region" description="Low complexity" evidence="6">
    <location>
        <begin position="293"/>
        <end position="305"/>
    </location>
</feature>
<dbReference type="AlphaFoldDB" id="A0A450XNG0"/>
<sequence>MPWSCISSPRRFGSGIRGNNPRIPAHSVTPLTIDPTRLRRFVYFPPGFTNGSSFTKHEFRFTNTESRFVGLRRSFARVFIVMDLSSNRIRRYWPLAITLALSMTGCSLIPDEDGPPLLLPCPDDAPNAVPRAEPKSRYGNPSSYVVNGRRYRVSATNKGYVERGHASWYGRAFHGNPTSSREPYDMCAMTAAHRSLPLPTYARVTNLENNRWAIVRINDRGPFHPNRIIDLSYAAALKLRVVRKGTAFVEVLAIDSSGTGRASSPSPVDPTPEKAERLASSTPKETGSARVASTTQPSTSSQTSSLAHSRESSQEGDLYLQVGAFTNRASAEQLQTRLHASVEGDVRIDTSQDDGRTLYKVQVGPFHDPARADRVSEELARIGLDKLHVRFEPSR</sequence>
<dbReference type="HAMAP" id="MF_02071">
    <property type="entry name" value="RlpA"/>
    <property type="match status" value="1"/>
</dbReference>
<dbReference type="GO" id="GO:0008932">
    <property type="term" value="F:lytic endotransglycosylase activity"/>
    <property type="evidence" value="ECO:0007669"/>
    <property type="project" value="UniProtKB-UniRule"/>
</dbReference>
<comment type="similarity">
    <text evidence="4 5">Belongs to the RlpA family.</text>
</comment>
<feature type="domain" description="SPOR" evidence="7">
    <location>
        <begin position="312"/>
        <end position="391"/>
    </location>
</feature>
<dbReference type="CDD" id="cd22268">
    <property type="entry name" value="DPBB_RlpA-like"/>
    <property type="match status" value="1"/>
</dbReference>
<dbReference type="InterPro" id="IPR034718">
    <property type="entry name" value="RlpA"/>
</dbReference>
<organism evidence="9">
    <name type="scientific">Candidatus Kentrum sp. LPFa</name>
    <dbReference type="NCBI Taxonomy" id="2126335"/>
    <lineage>
        <taxon>Bacteria</taxon>
        <taxon>Pseudomonadati</taxon>
        <taxon>Pseudomonadota</taxon>
        <taxon>Gammaproteobacteria</taxon>
        <taxon>Candidatus Kentrum</taxon>
    </lineage>
</organism>
<dbReference type="Pfam" id="PF05036">
    <property type="entry name" value="SPOR"/>
    <property type="match status" value="1"/>
</dbReference>